<name>A0A067MKN2_BOTB1</name>
<reference evidence="14" key="1">
    <citation type="journal article" date="2014" name="Proc. Natl. Acad. Sci. U.S.A.">
        <title>Extensive sampling of basidiomycete genomes demonstrates inadequacy of the white-rot/brown-rot paradigm for wood decay fungi.</title>
        <authorList>
            <person name="Riley R."/>
            <person name="Salamov A.A."/>
            <person name="Brown D.W."/>
            <person name="Nagy L.G."/>
            <person name="Floudas D."/>
            <person name="Held B.W."/>
            <person name="Levasseur A."/>
            <person name="Lombard V."/>
            <person name="Morin E."/>
            <person name="Otillar R."/>
            <person name="Lindquist E.A."/>
            <person name="Sun H."/>
            <person name="LaButti K.M."/>
            <person name="Schmutz J."/>
            <person name="Jabbour D."/>
            <person name="Luo H."/>
            <person name="Baker S.E."/>
            <person name="Pisabarro A.G."/>
            <person name="Walton J.D."/>
            <person name="Blanchette R.A."/>
            <person name="Henrissat B."/>
            <person name="Martin F."/>
            <person name="Cullen D."/>
            <person name="Hibbett D.S."/>
            <person name="Grigoriev I.V."/>
        </authorList>
    </citation>
    <scope>NUCLEOTIDE SEQUENCE [LARGE SCALE GENOMIC DNA]</scope>
    <source>
        <strain evidence="14">FD-172 SS1</strain>
    </source>
</reference>
<evidence type="ECO:0000256" key="2">
    <source>
        <dbReference type="ARBA" id="ARBA00004987"/>
    </source>
</evidence>
<keyword evidence="9" id="KW-0326">Glycosidase</keyword>
<evidence type="ECO:0000256" key="6">
    <source>
        <dbReference type="ARBA" id="ARBA00023001"/>
    </source>
</evidence>
<evidence type="ECO:0000256" key="11">
    <source>
        <dbReference type="SAM" id="SignalP"/>
    </source>
</evidence>
<feature type="chain" id="PRO_5001641368" description="beta-glucosidase" evidence="11">
    <location>
        <begin position="19"/>
        <end position="752"/>
    </location>
</feature>
<dbReference type="PANTHER" id="PTHR42715:SF2">
    <property type="entry name" value="BETA-GLUCOSIDASE F-RELATED"/>
    <property type="match status" value="1"/>
</dbReference>
<dbReference type="HOGENOM" id="CLU_004542_2_3_1"/>
<keyword evidence="11" id="KW-0732">Signal</keyword>
<dbReference type="EMBL" id="KL198052">
    <property type="protein sequence ID" value="KDQ12136.1"/>
    <property type="molecule type" value="Genomic_DNA"/>
</dbReference>
<dbReference type="Gene3D" id="3.20.20.300">
    <property type="entry name" value="Glycoside hydrolase, family 3, N-terminal domain"/>
    <property type="match status" value="1"/>
</dbReference>
<evidence type="ECO:0000256" key="1">
    <source>
        <dbReference type="ARBA" id="ARBA00000448"/>
    </source>
</evidence>
<feature type="signal peptide" evidence="11">
    <location>
        <begin position="1"/>
        <end position="18"/>
    </location>
</feature>
<keyword evidence="7" id="KW-0325">Glycoprotein</keyword>
<evidence type="ECO:0000256" key="8">
    <source>
        <dbReference type="ARBA" id="ARBA00023277"/>
    </source>
</evidence>
<keyword evidence="8" id="KW-0119">Carbohydrate metabolism</keyword>
<dbReference type="InterPro" id="IPR026891">
    <property type="entry name" value="Fn3-like"/>
</dbReference>
<evidence type="ECO:0000313" key="14">
    <source>
        <dbReference type="Proteomes" id="UP000027195"/>
    </source>
</evidence>
<feature type="domain" description="Fibronectin type III-like" evidence="12">
    <location>
        <begin position="673"/>
        <end position="742"/>
    </location>
</feature>
<proteinExistence type="inferred from homology"/>
<dbReference type="InterPro" id="IPR036881">
    <property type="entry name" value="Glyco_hydro_3_C_sf"/>
</dbReference>
<dbReference type="Pfam" id="PF14310">
    <property type="entry name" value="Fn3-like"/>
    <property type="match status" value="1"/>
</dbReference>
<dbReference type="InterPro" id="IPR013783">
    <property type="entry name" value="Ig-like_fold"/>
</dbReference>
<dbReference type="InterPro" id="IPR036962">
    <property type="entry name" value="Glyco_hydro_3_N_sf"/>
</dbReference>
<evidence type="ECO:0000256" key="4">
    <source>
        <dbReference type="ARBA" id="ARBA00012744"/>
    </source>
</evidence>
<evidence type="ECO:0000256" key="10">
    <source>
        <dbReference type="ARBA" id="ARBA00023326"/>
    </source>
</evidence>
<dbReference type="InterPro" id="IPR002772">
    <property type="entry name" value="Glyco_hydro_3_C"/>
</dbReference>
<dbReference type="InterPro" id="IPR017853">
    <property type="entry name" value="GH"/>
</dbReference>
<dbReference type="GO" id="GO:0030245">
    <property type="term" value="P:cellulose catabolic process"/>
    <property type="evidence" value="ECO:0007669"/>
    <property type="project" value="UniProtKB-KW"/>
</dbReference>
<organism evidence="13 14">
    <name type="scientific">Botryobasidium botryosum (strain FD-172 SS1)</name>
    <dbReference type="NCBI Taxonomy" id="930990"/>
    <lineage>
        <taxon>Eukaryota</taxon>
        <taxon>Fungi</taxon>
        <taxon>Dikarya</taxon>
        <taxon>Basidiomycota</taxon>
        <taxon>Agaricomycotina</taxon>
        <taxon>Agaricomycetes</taxon>
        <taxon>Cantharellales</taxon>
        <taxon>Botryobasidiaceae</taxon>
        <taxon>Botryobasidium</taxon>
    </lineage>
</organism>
<dbReference type="SUPFAM" id="SSF51445">
    <property type="entry name" value="(Trans)glycosidases"/>
    <property type="match status" value="1"/>
</dbReference>
<dbReference type="GO" id="GO:0008422">
    <property type="term" value="F:beta-glucosidase activity"/>
    <property type="evidence" value="ECO:0007669"/>
    <property type="project" value="UniProtKB-EC"/>
</dbReference>
<dbReference type="InterPro" id="IPR050288">
    <property type="entry name" value="Cellulose_deg_GH3"/>
</dbReference>
<dbReference type="STRING" id="930990.A0A067MKN2"/>
<dbReference type="Pfam" id="PF01915">
    <property type="entry name" value="Glyco_hydro_3_C"/>
    <property type="match status" value="1"/>
</dbReference>
<dbReference type="PANTHER" id="PTHR42715">
    <property type="entry name" value="BETA-GLUCOSIDASE"/>
    <property type="match status" value="1"/>
</dbReference>
<evidence type="ECO:0000259" key="12">
    <source>
        <dbReference type="SMART" id="SM01217"/>
    </source>
</evidence>
<comment type="similarity">
    <text evidence="3">Belongs to the glycosyl hydrolase 3 family.</text>
</comment>
<dbReference type="EC" id="3.2.1.21" evidence="4"/>
<dbReference type="SMART" id="SM01217">
    <property type="entry name" value="Fn3_like"/>
    <property type="match status" value="1"/>
</dbReference>
<dbReference type="Proteomes" id="UP000027195">
    <property type="component" value="Unassembled WGS sequence"/>
</dbReference>
<dbReference type="PRINTS" id="PR00133">
    <property type="entry name" value="GLHYDRLASE3"/>
</dbReference>
<evidence type="ECO:0000256" key="9">
    <source>
        <dbReference type="ARBA" id="ARBA00023295"/>
    </source>
</evidence>
<dbReference type="FunFam" id="3.20.20.300:FF:000002">
    <property type="entry name" value="Probable beta-glucosidase"/>
    <property type="match status" value="1"/>
</dbReference>
<accession>A0A067MKN2</accession>
<dbReference type="SUPFAM" id="SSF52279">
    <property type="entry name" value="Beta-D-glucan exohydrolase, C-terminal domain"/>
    <property type="match status" value="1"/>
</dbReference>
<evidence type="ECO:0000256" key="5">
    <source>
        <dbReference type="ARBA" id="ARBA00022801"/>
    </source>
</evidence>
<gene>
    <name evidence="13" type="ORF">BOTBODRAFT_135030</name>
</gene>
<keyword evidence="10" id="KW-0624">Polysaccharide degradation</keyword>
<sequence>MYPLLAAAALLVAPSTAALSQSAPKTDSDWTTAYAQARSYLSQFTLEEKVNLTTGVGWQGGHCVGNIPAIPRVNFPGLCLQDSPVGVRFADRVSVFPTGINTAATFDRELIRARGEAMGAEFRAKGVNIALGPMMNMGRVAQGGRNWEGFGADPFLTGEAAYETIVGMQSQGIQACAKHYINNEQEHNRTLESSIVDDRFQHEIYTHPFLRSVAAGVASVMCSYKKVNGTYACGNDEMLNDVLKHQIGFKGLVVSDWSATMSTMSASAGLDMTMPGDITFFSGDSYFGGNLTQAVNNGTIPESRVDDMATRILAAWFLLGQNSSSYPPVSFDSFNINDPVQQHIDVQADHYKIIRKIGAASTVLLKNTNKTLPLNKPKSIALIGSDAGPASQGPNSFGDQGGDIGTLALGWGSGTANFSYLVSPLEAIQAQARKDHSSISWYLEDFNTYAAAIAGAYADVAIVFLNADSGEDYITVDGNEGDRKNLTAWHNGDNLVNAVARQNKNTVVVVHSVGPLIVEPWIDNENVTAVLWAGLPGQESGNSLVDVLYGVWNPSGRLAYTIAKDPSDYPAGIVDNSLDIPYTEGLEIDYRHFDAKNITPRFEFGFGLSYTEFAYANLKVTQVNTDTSDAEKTWASGKVASSDVGASLADWLHATYYCVSVDITNTGGVYGAEIPQLYLNPPAAANSPPSILRGFTSLPLDPGKTGTAQFNISRYDMSVWDVVQQGWIKPEGTYGLFVGASSRDKKLEGQLA</sequence>
<dbReference type="FunFam" id="3.40.50.1700:FF:000003">
    <property type="entry name" value="Probable beta-glucosidase"/>
    <property type="match status" value="1"/>
</dbReference>
<dbReference type="Pfam" id="PF00933">
    <property type="entry name" value="Glyco_hydro_3"/>
    <property type="match status" value="1"/>
</dbReference>
<comment type="catalytic activity">
    <reaction evidence="1">
        <text>Hydrolysis of terminal, non-reducing beta-D-glucosyl residues with release of beta-D-glucose.</text>
        <dbReference type="EC" id="3.2.1.21"/>
    </reaction>
</comment>
<keyword evidence="14" id="KW-1185">Reference proteome</keyword>
<dbReference type="Gene3D" id="3.40.50.1700">
    <property type="entry name" value="Glycoside hydrolase family 3 C-terminal domain"/>
    <property type="match status" value="1"/>
</dbReference>
<protein>
    <recommendedName>
        <fullName evidence="4">beta-glucosidase</fullName>
        <ecNumber evidence="4">3.2.1.21</ecNumber>
    </recommendedName>
</protein>
<comment type="pathway">
    <text evidence="2">Glycan metabolism; cellulose degradation.</text>
</comment>
<evidence type="ECO:0000313" key="13">
    <source>
        <dbReference type="EMBL" id="KDQ12136.1"/>
    </source>
</evidence>
<dbReference type="InParanoid" id="A0A067MKN2"/>
<keyword evidence="6" id="KW-0136">Cellulose degradation</keyword>
<dbReference type="AlphaFoldDB" id="A0A067MKN2"/>
<evidence type="ECO:0000256" key="7">
    <source>
        <dbReference type="ARBA" id="ARBA00023180"/>
    </source>
</evidence>
<dbReference type="Gene3D" id="2.60.40.10">
    <property type="entry name" value="Immunoglobulins"/>
    <property type="match status" value="1"/>
</dbReference>
<evidence type="ECO:0000256" key="3">
    <source>
        <dbReference type="ARBA" id="ARBA00005336"/>
    </source>
</evidence>
<keyword evidence="5 13" id="KW-0378">Hydrolase</keyword>
<dbReference type="InterPro" id="IPR001764">
    <property type="entry name" value="Glyco_hydro_3_N"/>
</dbReference>
<dbReference type="OrthoDB" id="416222at2759"/>